<proteinExistence type="predicted"/>
<accession>E6PSI6</accession>
<dbReference type="AlphaFoldDB" id="E6PSI6"/>
<protein>
    <submittedName>
        <fullName evidence="1">Uncharacterized protein</fullName>
    </submittedName>
</protein>
<reference evidence="1" key="1">
    <citation type="submission" date="2009-10" db="EMBL/GenBank/DDBJ databases">
        <title>Diversity of trophic interactions inside an arsenic-rich microbial ecosystem.</title>
        <authorList>
            <person name="Bertin P.N."/>
            <person name="Heinrich-Salmeron A."/>
            <person name="Pelletier E."/>
            <person name="Goulhen-Chollet F."/>
            <person name="Arsene-Ploetze F."/>
            <person name="Gallien S."/>
            <person name="Calteau A."/>
            <person name="Vallenet D."/>
            <person name="Casiot C."/>
            <person name="Chane-Woon-Ming B."/>
            <person name="Giloteaux L."/>
            <person name="Barakat M."/>
            <person name="Bonnefoy V."/>
            <person name="Bruneel O."/>
            <person name="Chandler M."/>
            <person name="Cleiss J."/>
            <person name="Duran R."/>
            <person name="Elbaz-Poulichet F."/>
            <person name="Fonknechten N."/>
            <person name="Lauga B."/>
            <person name="Mornico D."/>
            <person name="Ortet P."/>
            <person name="Schaeffer C."/>
            <person name="Siguier P."/>
            <person name="Alexander Thil Smith A."/>
            <person name="Van Dorsselaer A."/>
            <person name="Weissenbach J."/>
            <person name="Medigue C."/>
            <person name="Le Paslier D."/>
        </authorList>
    </citation>
    <scope>NUCLEOTIDE SEQUENCE</scope>
</reference>
<organism evidence="1">
    <name type="scientific">mine drainage metagenome</name>
    <dbReference type="NCBI Taxonomy" id="410659"/>
    <lineage>
        <taxon>unclassified sequences</taxon>
        <taxon>metagenomes</taxon>
        <taxon>ecological metagenomes</taxon>
    </lineage>
</organism>
<comment type="caution">
    <text evidence="1">The sequence shown here is derived from an EMBL/GenBank/DDBJ whole genome shotgun (WGS) entry which is preliminary data.</text>
</comment>
<name>E6PSI6_9ZZZZ</name>
<evidence type="ECO:0000313" key="1">
    <source>
        <dbReference type="EMBL" id="CBH97893.1"/>
    </source>
</evidence>
<sequence length="154" mass="16728">MTAPTLTQRLKSLMRNARRQGGSQGPKSCASLAVDKQARKLDAAMATAVAEALAPQPGEDNPELEARRDLLAQARALYSTSWLSSSARCTIRRAQQIMAQRLVWLARCGDMWGFPDLPALRQRALCQAKGANVAPRVARPQPLQLCLFGEGEAS</sequence>
<gene>
    <name evidence="1" type="ORF">CARN2_3369</name>
</gene>
<dbReference type="EMBL" id="CABM01000048">
    <property type="protein sequence ID" value="CBH97893.1"/>
    <property type="molecule type" value="Genomic_DNA"/>
</dbReference>